<keyword evidence="2" id="KW-1185">Reference proteome</keyword>
<dbReference type="AlphaFoldDB" id="A0A7J8ZX78"/>
<name>A0A7J8ZX78_9ROSI</name>
<accession>A0A7J8ZX78</accession>
<comment type="caution">
    <text evidence="1">The sequence shown here is derived from an EMBL/GenBank/DDBJ whole genome shotgun (WGS) entry which is preliminary data.</text>
</comment>
<gene>
    <name evidence="1" type="ORF">Golax_015210</name>
</gene>
<dbReference type="Proteomes" id="UP000593574">
    <property type="component" value="Unassembled WGS sequence"/>
</dbReference>
<protein>
    <submittedName>
        <fullName evidence="1">Uncharacterized protein</fullName>
    </submittedName>
</protein>
<dbReference type="EMBL" id="JABEZV010000007">
    <property type="protein sequence ID" value="MBA0716375.1"/>
    <property type="molecule type" value="Genomic_DNA"/>
</dbReference>
<evidence type="ECO:0000313" key="2">
    <source>
        <dbReference type="Proteomes" id="UP000593574"/>
    </source>
</evidence>
<evidence type="ECO:0000313" key="1">
    <source>
        <dbReference type="EMBL" id="MBA0716375.1"/>
    </source>
</evidence>
<proteinExistence type="predicted"/>
<organism evidence="1 2">
    <name type="scientific">Gossypium laxum</name>
    <dbReference type="NCBI Taxonomy" id="34288"/>
    <lineage>
        <taxon>Eukaryota</taxon>
        <taxon>Viridiplantae</taxon>
        <taxon>Streptophyta</taxon>
        <taxon>Embryophyta</taxon>
        <taxon>Tracheophyta</taxon>
        <taxon>Spermatophyta</taxon>
        <taxon>Magnoliopsida</taxon>
        <taxon>eudicotyledons</taxon>
        <taxon>Gunneridae</taxon>
        <taxon>Pentapetalae</taxon>
        <taxon>rosids</taxon>
        <taxon>malvids</taxon>
        <taxon>Malvales</taxon>
        <taxon>Malvaceae</taxon>
        <taxon>Malvoideae</taxon>
        <taxon>Gossypium</taxon>
    </lineage>
</organism>
<reference evidence="1 2" key="1">
    <citation type="journal article" date="2019" name="Genome Biol. Evol.">
        <title>Insights into the evolution of the New World diploid cottons (Gossypium, subgenus Houzingenia) based on genome sequencing.</title>
        <authorList>
            <person name="Grover C.E."/>
            <person name="Arick M.A. 2nd"/>
            <person name="Thrash A."/>
            <person name="Conover J.L."/>
            <person name="Sanders W.S."/>
            <person name="Peterson D.G."/>
            <person name="Frelichowski J.E."/>
            <person name="Scheffler J.A."/>
            <person name="Scheffler B.E."/>
            <person name="Wendel J.F."/>
        </authorList>
    </citation>
    <scope>NUCLEOTIDE SEQUENCE [LARGE SCALE GENOMIC DNA]</scope>
    <source>
        <strain evidence="1">4</strain>
        <tissue evidence="1">Leaf</tissue>
    </source>
</reference>
<sequence length="28" mass="3265">MEIDFARLTLDEEEDKVLQVQVGVDTDR</sequence>